<dbReference type="GO" id="GO:0019645">
    <property type="term" value="P:anaerobic electron transport chain"/>
    <property type="evidence" value="ECO:0007669"/>
    <property type="project" value="TreeGrafter"/>
</dbReference>
<dbReference type="PROSITE" id="PS51257">
    <property type="entry name" value="PROKAR_LIPOPROTEIN"/>
    <property type="match status" value="1"/>
</dbReference>
<evidence type="ECO:0000256" key="2">
    <source>
        <dbReference type="ARBA" id="ARBA00009288"/>
    </source>
</evidence>
<name>C0GEH5_DETAL</name>
<comment type="catalytic activity">
    <reaction evidence="10">
        <text>6 Fe(III)-[cytochrome c] + NH4(+) + 2 H2O = 6 Fe(II)-[cytochrome c] + nitrite + 8 H(+)</text>
        <dbReference type="Rhea" id="RHEA:13089"/>
        <dbReference type="Rhea" id="RHEA-COMP:10350"/>
        <dbReference type="Rhea" id="RHEA-COMP:14399"/>
        <dbReference type="ChEBI" id="CHEBI:15377"/>
        <dbReference type="ChEBI" id="CHEBI:15378"/>
        <dbReference type="ChEBI" id="CHEBI:16301"/>
        <dbReference type="ChEBI" id="CHEBI:28938"/>
        <dbReference type="ChEBI" id="CHEBI:29033"/>
        <dbReference type="ChEBI" id="CHEBI:29034"/>
        <dbReference type="EC" id="1.7.2.2"/>
    </reaction>
</comment>
<evidence type="ECO:0000256" key="8">
    <source>
        <dbReference type="ARBA" id="ARBA00023002"/>
    </source>
</evidence>
<keyword evidence="8 12" id="KW-0560">Oxidoreductase</keyword>
<organism evidence="12 13">
    <name type="scientific">Dethiobacter alkaliphilus AHT 1</name>
    <dbReference type="NCBI Taxonomy" id="555088"/>
    <lineage>
        <taxon>Bacteria</taxon>
        <taxon>Bacillati</taxon>
        <taxon>Bacillota</taxon>
        <taxon>Dethiobacteria</taxon>
        <taxon>Dethiobacterales</taxon>
        <taxon>Dethiobacteraceae</taxon>
        <taxon>Dethiobacter</taxon>
    </lineage>
</organism>
<dbReference type="PANTHER" id="PTHR30633">
    <property type="entry name" value="CYTOCHROME C-552 RESPIRATORY NITRITE REDUCTASE"/>
    <property type="match status" value="1"/>
</dbReference>
<dbReference type="SUPFAM" id="SSF48695">
    <property type="entry name" value="Multiheme cytochromes"/>
    <property type="match status" value="1"/>
</dbReference>
<dbReference type="Gene3D" id="1.20.140.10">
    <property type="entry name" value="Butyryl-CoA Dehydrogenase, subunit A, domain 3"/>
    <property type="match status" value="1"/>
</dbReference>
<evidence type="ECO:0000313" key="12">
    <source>
        <dbReference type="EMBL" id="EEG78469.1"/>
    </source>
</evidence>
<dbReference type="CDD" id="cd00548">
    <property type="entry name" value="NrfA-like"/>
    <property type="match status" value="1"/>
</dbReference>
<dbReference type="InterPro" id="IPR003321">
    <property type="entry name" value="Cyt_c552"/>
</dbReference>
<comment type="similarity">
    <text evidence="2">Belongs to the cytochrome c-552 family.</text>
</comment>
<feature type="signal peptide" evidence="11">
    <location>
        <begin position="1"/>
        <end position="24"/>
    </location>
</feature>
<dbReference type="STRING" id="555088.DealDRAFT_0884"/>
<reference evidence="12 13" key="1">
    <citation type="submission" date="2009-02" db="EMBL/GenBank/DDBJ databases">
        <title>Sequencing of the draft genome and assembly of Dethiobacter alkaliphilus AHT 1.</title>
        <authorList>
            <consortium name="US DOE Joint Genome Institute (JGI-PGF)"/>
            <person name="Lucas S."/>
            <person name="Copeland A."/>
            <person name="Lapidus A."/>
            <person name="Glavina del Rio T."/>
            <person name="Dalin E."/>
            <person name="Tice H."/>
            <person name="Bruce D."/>
            <person name="Goodwin L."/>
            <person name="Pitluck S."/>
            <person name="Larimer F."/>
            <person name="Land M.L."/>
            <person name="Hauser L."/>
            <person name="Muyzer G."/>
        </authorList>
    </citation>
    <scope>NUCLEOTIDE SEQUENCE [LARGE SCALE GENOMIC DNA]</scope>
    <source>
        <strain evidence="12 13">AHT 1</strain>
    </source>
</reference>
<evidence type="ECO:0000256" key="11">
    <source>
        <dbReference type="SAM" id="SignalP"/>
    </source>
</evidence>
<evidence type="ECO:0000256" key="9">
    <source>
        <dbReference type="ARBA" id="ARBA00023004"/>
    </source>
</evidence>
<evidence type="ECO:0000256" key="4">
    <source>
        <dbReference type="ARBA" id="ARBA00022617"/>
    </source>
</evidence>
<sequence>MKKILLLVLALSLVVVFASGCQPADEGTEPREFTGFDSLEEAAVSEAWQDYFPNQYATYLETAEMVRTTYGGSGEDGEKMDYLEMYPFLKSTYAGFPFSVSYYRSRGHVYSLTDTLETGRLPDLETRPATCLSCKSTDVVVLQDKYGDEWYSRSFAEVVGDNAIGCLDCHDANDASVTYQRDYLTKALEQNTFRNINPEGRADLTCAQCHVNYHFNPETREPVLPWSIGLTVEDQFEHYNQGPRYNDEWEHEITGALVAKVQHPEYELYHEGQIQSVHSAIGMGCTDCHMPAVTDADGNEFTSHRWTTPLEHIEDSCLTCHSDWGAEGIIERTEGVQSGVYEQQNRVGYELEEFILAVGEARENDTVSAEELERLQAIHREAQFYWDFIWVENSNGFHNWEEAHRVLGNVEELLEEAWSILE</sequence>
<dbReference type="Pfam" id="PF02335">
    <property type="entry name" value="Cytochrom_C552"/>
    <property type="match status" value="1"/>
</dbReference>
<comment type="caution">
    <text evidence="12">The sequence shown here is derived from an EMBL/GenBank/DDBJ whole genome shotgun (WGS) entry which is preliminary data.</text>
</comment>
<dbReference type="Proteomes" id="UP000006443">
    <property type="component" value="Unassembled WGS sequence"/>
</dbReference>
<keyword evidence="6 11" id="KW-0732">Signal</keyword>
<keyword evidence="13" id="KW-1185">Reference proteome</keyword>
<protein>
    <recommendedName>
        <fullName evidence="3">nitrite reductase (cytochrome; ammonia-forming)</fullName>
        <ecNumber evidence="3">1.7.2.2</ecNumber>
    </recommendedName>
</protein>
<dbReference type="EMBL" id="ACJM01000003">
    <property type="protein sequence ID" value="EEG78469.1"/>
    <property type="molecule type" value="Genomic_DNA"/>
</dbReference>
<evidence type="ECO:0000256" key="5">
    <source>
        <dbReference type="ARBA" id="ARBA00022723"/>
    </source>
</evidence>
<dbReference type="AlphaFoldDB" id="C0GEH5"/>
<dbReference type="PIRSF" id="PIRSF000243">
    <property type="entry name" value="Cyt_c552"/>
    <property type="match status" value="1"/>
</dbReference>
<dbReference type="GO" id="GO:0042279">
    <property type="term" value="F:nitrite reductase (cytochrome, ammonia-forming) activity"/>
    <property type="evidence" value="ECO:0007669"/>
    <property type="project" value="UniProtKB-EC"/>
</dbReference>
<evidence type="ECO:0000256" key="1">
    <source>
        <dbReference type="ARBA" id="ARBA00004196"/>
    </source>
</evidence>
<proteinExistence type="inferred from homology"/>
<keyword evidence="5" id="KW-0479">Metal-binding</keyword>
<dbReference type="GO" id="GO:0046872">
    <property type="term" value="F:metal ion binding"/>
    <property type="evidence" value="ECO:0007669"/>
    <property type="project" value="UniProtKB-KW"/>
</dbReference>
<keyword evidence="9" id="KW-0408">Iron</keyword>
<evidence type="ECO:0000256" key="10">
    <source>
        <dbReference type="ARBA" id="ARBA00049131"/>
    </source>
</evidence>
<evidence type="ECO:0000256" key="3">
    <source>
        <dbReference type="ARBA" id="ARBA00011887"/>
    </source>
</evidence>
<dbReference type="GO" id="GO:0020037">
    <property type="term" value="F:heme binding"/>
    <property type="evidence" value="ECO:0007669"/>
    <property type="project" value="TreeGrafter"/>
</dbReference>
<dbReference type="InterPro" id="IPR036280">
    <property type="entry name" value="Multihaem_cyt_sf"/>
</dbReference>
<accession>C0GEH5</accession>
<comment type="subcellular location">
    <subcellularLocation>
        <location evidence="1">Cell envelope</location>
    </subcellularLocation>
</comment>
<keyword evidence="4" id="KW-0349">Heme</keyword>
<keyword evidence="7" id="KW-0106">Calcium</keyword>
<dbReference type="RefSeq" id="WP_008515230.1">
    <property type="nucleotide sequence ID" value="NZ_ACJM01000003.1"/>
</dbReference>
<feature type="chain" id="PRO_5002898484" description="nitrite reductase (cytochrome; ammonia-forming)" evidence="11">
    <location>
        <begin position="25"/>
        <end position="422"/>
    </location>
</feature>
<dbReference type="PANTHER" id="PTHR30633:SF0">
    <property type="entry name" value="CYTOCHROME C-552"/>
    <property type="match status" value="1"/>
</dbReference>
<gene>
    <name evidence="12" type="ORF">DealDRAFT_0884</name>
</gene>
<evidence type="ECO:0000256" key="6">
    <source>
        <dbReference type="ARBA" id="ARBA00022729"/>
    </source>
</evidence>
<dbReference type="EC" id="1.7.2.2" evidence="3"/>
<evidence type="ECO:0000256" key="7">
    <source>
        <dbReference type="ARBA" id="ARBA00022837"/>
    </source>
</evidence>
<dbReference type="eggNOG" id="COG3303">
    <property type="taxonomic scope" value="Bacteria"/>
</dbReference>
<dbReference type="Gene3D" id="1.10.1130.10">
    <property type="entry name" value="Flavocytochrome C3, Chain A"/>
    <property type="match status" value="1"/>
</dbReference>
<dbReference type="GO" id="GO:0030288">
    <property type="term" value="C:outer membrane-bounded periplasmic space"/>
    <property type="evidence" value="ECO:0007669"/>
    <property type="project" value="TreeGrafter"/>
</dbReference>
<evidence type="ECO:0000313" key="13">
    <source>
        <dbReference type="Proteomes" id="UP000006443"/>
    </source>
</evidence>
<dbReference type="OrthoDB" id="9780421at2"/>